<dbReference type="InterPro" id="IPR002302">
    <property type="entry name" value="Leu-tRNA-ligase"/>
</dbReference>
<feature type="short sequence motif" description="'KMSKS' region" evidence="9">
    <location>
        <begin position="641"/>
        <end position="645"/>
    </location>
</feature>
<proteinExistence type="inferred from homology"/>
<dbReference type="InterPro" id="IPR009008">
    <property type="entry name" value="Val/Leu/Ile-tRNA-synth_edit"/>
</dbReference>
<dbReference type="InterPro" id="IPR013155">
    <property type="entry name" value="M/V/L/I-tRNA-synth_anticd-bd"/>
</dbReference>
<dbReference type="Pfam" id="PF09334">
    <property type="entry name" value="tRNA-synt_1g"/>
    <property type="match status" value="1"/>
</dbReference>
<keyword evidence="3 9" id="KW-0436">Ligase</keyword>
<keyword evidence="6 9" id="KW-0648">Protein biosynthesis</keyword>
<dbReference type="InterPro" id="IPR002300">
    <property type="entry name" value="aa-tRNA-synth_Ia"/>
</dbReference>
<evidence type="ECO:0000256" key="1">
    <source>
        <dbReference type="ARBA" id="ARBA00005594"/>
    </source>
</evidence>
<keyword evidence="4 9" id="KW-0547">Nucleotide-binding</keyword>
<dbReference type="Gene3D" id="3.10.20.590">
    <property type="match status" value="1"/>
</dbReference>
<evidence type="ECO:0000259" key="12">
    <source>
        <dbReference type="Pfam" id="PF08264"/>
    </source>
</evidence>
<organism evidence="15 16">
    <name type="scientific">Pseudochelatococcus lubricantis</name>
    <dbReference type="NCBI Taxonomy" id="1538102"/>
    <lineage>
        <taxon>Bacteria</taxon>
        <taxon>Pseudomonadati</taxon>
        <taxon>Pseudomonadota</taxon>
        <taxon>Alphaproteobacteria</taxon>
        <taxon>Hyphomicrobiales</taxon>
        <taxon>Chelatococcaceae</taxon>
        <taxon>Pseudochelatococcus</taxon>
    </lineage>
</organism>
<feature type="domain" description="Methionyl/Leucyl tRNA synthetase" evidence="13">
    <location>
        <begin position="43"/>
        <end position="177"/>
    </location>
</feature>
<evidence type="ECO:0000256" key="4">
    <source>
        <dbReference type="ARBA" id="ARBA00022741"/>
    </source>
</evidence>
<dbReference type="SUPFAM" id="SSF52374">
    <property type="entry name" value="Nucleotidylyl transferase"/>
    <property type="match status" value="1"/>
</dbReference>
<comment type="similarity">
    <text evidence="1 9 10">Belongs to the class-I aminoacyl-tRNA synthetase family.</text>
</comment>
<sequence length="883" mass="98506">MSADPVNTERYNPKDVEPRWRAAWEAKQLFNTRNDDSRPPYYVLEMFPYPSGRIHMGHVRNYAMGDVVARYKRAKGFSVLHPMGWDAFGMPAENAAMERKVHPAQWTYANIAAMRKQLQSMGLSLDWNREFATCDPSYYRHQQKLFLDFLKAGLVDRKTSKVNWDPVDHTVLANEQVIDGRGWRSGAPVEQRELTQWFLKITDFAQDLHDALDTLDRWPEKVRTMQRNWIGRSEGLLLRFALDAASVSREPAAEGFSEVEVYTTRPDTIFGARFLAISADHPLAKRLAEGNAALTAFIDECHRTGTAAEVLEKAEKKGFDTGLSVLHPFDPTWTLPVYVANFVLMDYGTGAVFGCPAHDQRDLDFANAYGLGNTPVVCPPGTDLSTLAITDTAFTDDGVLVNSRFLDGLSIAEAKEEVASRLEREQYDGRPVAQRKVNFRLRDWGISRQRYWGCPIPIIHCGSCGPVPVPETDLPVKLPDDVTFDVPGNPLDRHEAWKQVPCPQCGGAARRETDTMDTFVDSSWYFARFTDPKNETAPTTPKIADHWLPVDQYIGGIEHAILHLLYSRFFSRAMSVTGHLNVKEPFAGLFTQGMVVHETYRDAGKAWVEPAQVRFETGDDDSRLAFHIATGEPIEIGAVEKMSKSKKNVIDPDEIIDTFGADTARWFMLSDSPPERDFIWTEEGVQGAYRFVQRLWRLVQETAGLAVAAGVADEAEALALRKAAHRTVIGVEDNIERLRFNRAVAQIYELANALQDALVPARKNGAGAALVEAAREAATFLTQISAPMMPHLAEECWAALGHADLVAEAPWPVADRALTVEDVISLPVQVNGKKRTDIEVARDADQATIEAAVLALEAVQKATEGRAVRKVIIVPQRIINVVV</sequence>
<dbReference type="Pfam" id="PF00133">
    <property type="entry name" value="tRNA-synt_1"/>
    <property type="match status" value="2"/>
</dbReference>
<dbReference type="RefSeq" id="WP_166954909.1">
    <property type="nucleotide sequence ID" value="NZ_JAASQI010000009.1"/>
</dbReference>
<evidence type="ECO:0000313" key="16">
    <source>
        <dbReference type="Proteomes" id="UP001429580"/>
    </source>
</evidence>
<evidence type="ECO:0000256" key="2">
    <source>
        <dbReference type="ARBA" id="ARBA00022490"/>
    </source>
</evidence>
<dbReference type="PROSITE" id="PS00178">
    <property type="entry name" value="AA_TRNA_LIGASE_I"/>
    <property type="match status" value="1"/>
</dbReference>
<dbReference type="Gene3D" id="1.10.730.10">
    <property type="entry name" value="Isoleucyl-tRNA Synthetase, Domain 1"/>
    <property type="match status" value="2"/>
</dbReference>
<feature type="domain" description="Methionyl/Valyl/Leucyl/Isoleucyl-tRNA synthetase anticodon-binding" evidence="12">
    <location>
        <begin position="722"/>
        <end position="845"/>
    </location>
</feature>
<evidence type="ECO:0000256" key="6">
    <source>
        <dbReference type="ARBA" id="ARBA00022917"/>
    </source>
</evidence>
<keyword evidence="16" id="KW-1185">Reference proteome</keyword>
<dbReference type="Gene3D" id="3.40.50.620">
    <property type="entry name" value="HUPs"/>
    <property type="match status" value="2"/>
</dbReference>
<accession>A0ABX0V3I6</accession>
<dbReference type="InterPro" id="IPR009080">
    <property type="entry name" value="tRNAsynth_Ia_anticodon-bd"/>
</dbReference>
<dbReference type="PANTHER" id="PTHR43740:SF2">
    <property type="entry name" value="LEUCINE--TRNA LIGASE, MITOCHONDRIAL"/>
    <property type="match status" value="1"/>
</dbReference>
<dbReference type="PANTHER" id="PTHR43740">
    <property type="entry name" value="LEUCYL-TRNA SYNTHETASE"/>
    <property type="match status" value="1"/>
</dbReference>
<feature type="domain" description="Leucyl-tRNA synthetase editing" evidence="14">
    <location>
        <begin position="227"/>
        <end position="422"/>
    </location>
</feature>
<feature type="short sequence motif" description="'HIGH' region" evidence="9">
    <location>
        <begin position="48"/>
        <end position="58"/>
    </location>
</feature>
<evidence type="ECO:0000259" key="14">
    <source>
        <dbReference type="Pfam" id="PF13603"/>
    </source>
</evidence>
<evidence type="ECO:0000256" key="10">
    <source>
        <dbReference type="RuleBase" id="RU363035"/>
    </source>
</evidence>
<dbReference type="Pfam" id="PF13603">
    <property type="entry name" value="tRNA-synt_1_2"/>
    <property type="match status" value="1"/>
</dbReference>
<dbReference type="NCBIfam" id="TIGR00396">
    <property type="entry name" value="leuS_bact"/>
    <property type="match status" value="1"/>
</dbReference>
<dbReference type="GO" id="GO:0004823">
    <property type="term" value="F:leucine-tRNA ligase activity"/>
    <property type="evidence" value="ECO:0007669"/>
    <property type="project" value="UniProtKB-EC"/>
</dbReference>
<name>A0ABX0V3I6_9HYPH</name>
<dbReference type="InterPro" id="IPR015413">
    <property type="entry name" value="Methionyl/Leucyl_tRNA_Synth"/>
</dbReference>
<dbReference type="CDD" id="cd00812">
    <property type="entry name" value="LeuRS_core"/>
    <property type="match status" value="1"/>
</dbReference>
<dbReference type="EC" id="6.1.1.4" evidence="9"/>
<dbReference type="EMBL" id="JAASQI010000009">
    <property type="protein sequence ID" value="NIJ59502.1"/>
    <property type="molecule type" value="Genomic_DNA"/>
</dbReference>
<evidence type="ECO:0000256" key="9">
    <source>
        <dbReference type="HAMAP-Rule" id="MF_00049"/>
    </source>
</evidence>
<evidence type="ECO:0000256" key="7">
    <source>
        <dbReference type="ARBA" id="ARBA00023146"/>
    </source>
</evidence>
<comment type="caution">
    <text evidence="15">The sequence shown here is derived from an EMBL/GenBank/DDBJ whole genome shotgun (WGS) entry which is preliminary data.</text>
</comment>
<evidence type="ECO:0000259" key="11">
    <source>
        <dbReference type="Pfam" id="PF00133"/>
    </source>
</evidence>
<keyword evidence="2 9" id="KW-0963">Cytoplasm</keyword>
<feature type="domain" description="Aminoacyl-tRNA synthetase class Ia" evidence="11">
    <location>
        <begin position="640"/>
        <end position="678"/>
    </location>
</feature>
<keyword evidence="7 9" id="KW-0030">Aminoacyl-tRNA synthetase</keyword>
<feature type="domain" description="Aminoacyl-tRNA synthetase class Ia" evidence="11">
    <location>
        <begin position="441"/>
        <end position="626"/>
    </location>
</feature>
<feature type="binding site" evidence="9">
    <location>
        <position position="644"/>
    </location>
    <ligand>
        <name>ATP</name>
        <dbReference type="ChEBI" id="CHEBI:30616"/>
    </ligand>
</feature>
<dbReference type="Pfam" id="PF08264">
    <property type="entry name" value="Anticodon_1"/>
    <property type="match status" value="1"/>
</dbReference>
<comment type="catalytic activity">
    <reaction evidence="8 9">
        <text>tRNA(Leu) + L-leucine + ATP = L-leucyl-tRNA(Leu) + AMP + diphosphate</text>
        <dbReference type="Rhea" id="RHEA:11688"/>
        <dbReference type="Rhea" id="RHEA-COMP:9613"/>
        <dbReference type="Rhea" id="RHEA-COMP:9622"/>
        <dbReference type="ChEBI" id="CHEBI:30616"/>
        <dbReference type="ChEBI" id="CHEBI:33019"/>
        <dbReference type="ChEBI" id="CHEBI:57427"/>
        <dbReference type="ChEBI" id="CHEBI:78442"/>
        <dbReference type="ChEBI" id="CHEBI:78494"/>
        <dbReference type="ChEBI" id="CHEBI:456215"/>
        <dbReference type="EC" id="6.1.1.4"/>
    </reaction>
</comment>
<dbReference type="SUPFAM" id="SSF50677">
    <property type="entry name" value="ValRS/IleRS/LeuRS editing domain"/>
    <property type="match status" value="1"/>
</dbReference>
<reference evidence="15 16" key="1">
    <citation type="submission" date="2020-03" db="EMBL/GenBank/DDBJ databases">
        <title>Genomic Encyclopedia of Type Strains, Phase IV (KMG-IV): sequencing the most valuable type-strain genomes for metagenomic binning, comparative biology and taxonomic classification.</title>
        <authorList>
            <person name="Goeker M."/>
        </authorList>
    </citation>
    <scope>NUCLEOTIDE SEQUENCE [LARGE SCALE GENOMIC DNA]</scope>
    <source>
        <strain evidence="15 16">DSM 103870</strain>
    </source>
</reference>
<dbReference type="PRINTS" id="PR00985">
    <property type="entry name" value="TRNASYNTHLEU"/>
</dbReference>
<comment type="subcellular location">
    <subcellularLocation>
        <location evidence="9">Cytoplasm</location>
    </subcellularLocation>
</comment>
<evidence type="ECO:0000256" key="5">
    <source>
        <dbReference type="ARBA" id="ARBA00022840"/>
    </source>
</evidence>
<keyword evidence="5 9" id="KW-0067">ATP-binding</keyword>
<dbReference type="HAMAP" id="MF_00049_B">
    <property type="entry name" value="Leu_tRNA_synth_B"/>
    <property type="match status" value="1"/>
</dbReference>
<dbReference type="CDD" id="cd07958">
    <property type="entry name" value="Anticodon_Ia_Leu_BEm"/>
    <property type="match status" value="1"/>
</dbReference>
<dbReference type="InterPro" id="IPR025709">
    <property type="entry name" value="Leu_tRNA-synth_edit"/>
</dbReference>
<evidence type="ECO:0000313" key="15">
    <source>
        <dbReference type="EMBL" id="NIJ59502.1"/>
    </source>
</evidence>
<dbReference type="InterPro" id="IPR001412">
    <property type="entry name" value="aa-tRNA-synth_I_CS"/>
</dbReference>
<evidence type="ECO:0000259" key="13">
    <source>
        <dbReference type="Pfam" id="PF09334"/>
    </source>
</evidence>
<evidence type="ECO:0000256" key="3">
    <source>
        <dbReference type="ARBA" id="ARBA00022598"/>
    </source>
</evidence>
<gene>
    <name evidence="9" type="primary">leuS</name>
    <name evidence="15" type="ORF">FHS82_003360</name>
</gene>
<dbReference type="InterPro" id="IPR014729">
    <property type="entry name" value="Rossmann-like_a/b/a_fold"/>
</dbReference>
<evidence type="ECO:0000256" key="8">
    <source>
        <dbReference type="ARBA" id="ARBA00047469"/>
    </source>
</evidence>
<protein>
    <recommendedName>
        <fullName evidence="9">Leucine--tRNA ligase</fullName>
        <ecNumber evidence="9">6.1.1.4</ecNumber>
    </recommendedName>
    <alternativeName>
        <fullName evidence="9">Leucyl-tRNA synthetase</fullName>
        <shortName evidence="9">LeuRS</shortName>
    </alternativeName>
</protein>
<dbReference type="Gene3D" id="2.20.28.290">
    <property type="match status" value="1"/>
</dbReference>
<dbReference type="SUPFAM" id="SSF47323">
    <property type="entry name" value="Anticodon-binding domain of a subclass of class I aminoacyl-tRNA synthetases"/>
    <property type="match status" value="1"/>
</dbReference>
<dbReference type="Proteomes" id="UP001429580">
    <property type="component" value="Unassembled WGS sequence"/>
</dbReference>